<keyword evidence="2" id="KW-1185">Reference proteome</keyword>
<gene>
    <name evidence="1" type="ORF">HAX54_040748</name>
</gene>
<comment type="caution">
    <text evidence="1">The sequence shown here is derived from an EMBL/GenBank/DDBJ whole genome shotgun (WGS) entry which is preliminary data.</text>
</comment>
<reference evidence="1 2" key="1">
    <citation type="journal article" date="2021" name="BMC Genomics">
        <title>Datura genome reveals duplications of psychoactive alkaloid biosynthetic genes and high mutation rate following tissue culture.</title>
        <authorList>
            <person name="Rajewski A."/>
            <person name="Carter-House D."/>
            <person name="Stajich J."/>
            <person name="Litt A."/>
        </authorList>
    </citation>
    <scope>NUCLEOTIDE SEQUENCE [LARGE SCALE GENOMIC DNA]</scope>
    <source>
        <strain evidence="1">AR-01</strain>
    </source>
</reference>
<proteinExistence type="predicted"/>
<dbReference type="Proteomes" id="UP000823775">
    <property type="component" value="Unassembled WGS sequence"/>
</dbReference>
<protein>
    <submittedName>
        <fullName evidence="1">Uncharacterized protein</fullName>
    </submittedName>
</protein>
<accession>A0ABS8RNH9</accession>
<evidence type="ECO:0000313" key="2">
    <source>
        <dbReference type="Proteomes" id="UP000823775"/>
    </source>
</evidence>
<evidence type="ECO:0000313" key="1">
    <source>
        <dbReference type="EMBL" id="MCD7448307.1"/>
    </source>
</evidence>
<organism evidence="1 2">
    <name type="scientific">Datura stramonium</name>
    <name type="common">Jimsonweed</name>
    <name type="synonym">Common thornapple</name>
    <dbReference type="NCBI Taxonomy" id="4076"/>
    <lineage>
        <taxon>Eukaryota</taxon>
        <taxon>Viridiplantae</taxon>
        <taxon>Streptophyta</taxon>
        <taxon>Embryophyta</taxon>
        <taxon>Tracheophyta</taxon>
        <taxon>Spermatophyta</taxon>
        <taxon>Magnoliopsida</taxon>
        <taxon>eudicotyledons</taxon>
        <taxon>Gunneridae</taxon>
        <taxon>Pentapetalae</taxon>
        <taxon>asterids</taxon>
        <taxon>lamiids</taxon>
        <taxon>Solanales</taxon>
        <taxon>Solanaceae</taxon>
        <taxon>Solanoideae</taxon>
        <taxon>Datureae</taxon>
        <taxon>Datura</taxon>
    </lineage>
</organism>
<sequence length="157" mass="17510">SGGVWPGLSALDKNGHSQIHQKWWTSAAISGLKSRVPENVGLAGGPKTLIHVWGRESWAPLKRAGGFGSNTHPRYKWARKYINWWTSAAISGLKSGPGWDYLVDPKPNRSTRCGRESWAPLSVPATDPFTLFVRRLWVDSEDNSMLDPMQKIELKDS</sequence>
<feature type="non-terminal residue" evidence="1">
    <location>
        <position position="1"/>
    </location>
</feature>
<dbReference type="EMBL" id="JACEIK010000058">
    <property type="protein sequence ID" value="MCD7448307.1"/>
    <property type="molecule type" value="Genomic_DNA"/>
</dbReference>
<name>A0ABS8RNH9_DATST</name>
<feature type="non-terminal residue" evidence="1">
    <location>
        <position position="157"/>
    </location>
</feature>